<sequence length="224" mass="25465">MTTKKQIKWLLQQLADRNGDLSVVGPFVVVKPLRHVIRTISVDRTSSADYPQFFWSIGHSFNPFTSLQGICLEQFYLERGAPSQWSQPGMADAFIEAAEQRILPMLRKVVNIADILRVEGERSHEFNSTLQYAPYQMHFHAANGQLGEAVAVLNAIKSGHWSRTTGRRRDFEYATDRLGPLLLAEDRDGIAALLHRWERDFVEWGGLEAIYESTPFPIELQPPA</sequence>
<organism evidence="1 2">
    <name type="scientific">Bosea lathyri</name>
    <dbReference type="NCBI Taxonomy" id="1036778"/>
    <lineage>
        <taxon>Bacteria</taxon>
        <taxon>Pseudomonadati</taxon>
        <taxon>Pseudomonadota</taxon>
        <taxon>Alphaproteobacteria</taxon>
        <taxon>Hyphomicrobiales</taxon>
        <taxon>Boseaceae</taxon>
        <taxon>Bosea</taxon>
    </lineage>
</organism>
<dbReference type="OrthoDB" id="8146150at2"/>
<dbReference type="Proteomes" id="UP000236743">
    <property type="component" value="Unassembled WGS sequence"/>
</dbReference>
<dbReference type="RefSeq" id="WP_103872818.1">
    <property type="nucleotide sequence ID" value="NZ_FNUY01000004.1"/>
</dbReference>
<dbReference type="AlphaFoldDB" id="A0A1H5ZG99"/>
<evidence type="ECO:0000313" key="2">
    <source>
        <dbReference type="Proteomes" id="UP000236743"/>
    </source>
</evidence>
<dbReference type="EMBL" id="FNUY01000004">
    <property type="protein sequence ID" value="SEG34775.1"/>
    <property type="molecule type" value="Genomic_DNA"/>
</dbReference>
<name>A0A1H5ZG99_9HYPH</name>
<gene>
    <name evidence="1" type="ORF">SAMN04488115_104400</name>
</gene>
<keyword evidence="2" id="KW-1185">Reference proteome</keyword>
<reference evidence="1 2" key="1">
    <citation type="submission" date="2016-10" db="EMBL/GenBank/DDBJ databases">
        <authorList>
            <person name="de Groot N.N."/>
        </authorList>
    </citation>
    <scope>NUCLEOTIDE SEQUENCE [LARGE SCALE GENOMIC DNA]</scope>
    <source>
        <strain evidence="1 2">DSM 26656</strain>
    </source>
</reference>
<evidence type="ECO:0000313" key="1">
    <source>
        <dbReference type="EMBL" id="SEG34775.1"/>
    </source>
</evidence>
<protein>
    <submittedName>
        <fullName evidence="1">Uncharacterized protein</fullName>
    </submittedName>
</protein>
<accession>A0A1H5ZG99</accession>
<proteinExistence type="predicted"/>